<reference evidence="1" key="1">
    <citation type="submission" date="2019-10" db="EMBL/GenBank/DDBJ databases">
        <authorList>
            <consortium name="DOE Joint Genome Institute"/>
            <person name="Kuo A."/>
            <person name="Miyauchi S."/>
            <person name="Kiss E."/>
            <person name="Drula E."/>
            <person name="Kohler A."/>
            <person name="Sanchez-Garcia M."/>
            <person name="Andreopoulos B."/>
            <person name="Barry K.W."/>
            <person name="Bonito G."/>
            <person name="Buee M."/>
            <person name="Carver A."/>
            <person name="Chen C."/>
            <person name="Cichocki N."/>
            <person name="Clum A."/>
            <person name="Culley D."/>
            <person name="Crous P.W."/>
            <person name="Fauchery L."/>
            <person name="Girlanda M."/>
            <person name="Hayes R."/>
            <person name="Keri Z."/>
            <person name="Labutti K."/>
            <person name="Lipzen A."/>
            <person name="Lombard V."/>
            <person name="Magnuson J."/>
            <person name="Maillard F."/>
            <person name="Morin E."/>
            <person name="Murat C."/>
            <person name="Nolan M."/>
            <person name="Ohm R."/>
            <person name="Pangilinan J."/>
            <person name="Pereira M."/>
            <person name="Perotto S."/>
            <person name="Peter M."/>
            <person name="Riley R."/>
            <person name="Sitrit Y."/>
            <person name="Stielow B."/>
            <person name="Szollosi G."/>
            <person name="Zifcakova L."/>
            <person name="Stursova M."/>
            <person name="Spatafora J.W."/>
            <person name="Tedersoo L."/>
            <person name="Vaario L.-M."/>
            <person name="Yamada A."/>
            <person name="Yan M."/>
            <person name="Wang P."/>
            <person name="Xu J."/>
            <person name="Bruns T."/>
            <person name="Baldrian P."/>
            <person name="Vilgalys R."/>
            <person name="Henrissat B."/>
            <person name="Grigoriev I.V."/>
            <person name="Hibbett D."/>
            <person name="Nagy L.G."/>
            <person name="Martin F.M."/>
        </authorList>
    </citation>
    <scope>NUCLEOTIDE SEQUENCE</scope>
    <source>
        <strain evidence="1">P2</strain>
    </source>
</reference>
<reference evidence="1" key="2">
    <citation type="journal article" date="2020" name="Nat. Commun.">
        <title>Large-scale genome sequencing of mycorrhizal fungi provides insights into the early evolution of symbiotic traits.</title>
        <authorList>
            <person name="Miyauchi S."/>
            <person name="Kiss E."/>
            <person name="Kuo A."/>
            <person name="Drula E."/>
            <person name="Kohler A."/>
            <person name="Sanchez-Garcia M."/>
            <person name="Morin E."/>
            <person name="Andreopoulos B."/>
            <person name="Barry K.W."/>
            <person name="Bonito G."/>
            <person name="Buee M."/>
            <person name="Carver A."/>
            <person name="Chen C."/>
            <person name="Cichocki N."/>
            <person name="Clum A."/>
            <person name="Culley D."/>
            <person name="Crous P.W."/>
            <person name="Fauchery L."/>
            <person name="Girlanda M."/>
            <person name="Hayes R.D."/>
            <person name="Keri Z."/>
            <person name="LaButti K."/>
            <person name="Lipzen A."/>
            <person name="Lombard V."/>
            <person name="Magnuson J."/>
            <person name="Maillard F."/>
            <person name="Murat C."/>
            <person name="Nolan M."/>
            <person name="Ohm R.A."/>
            <person name="Pangilinan J."/>
            <person name="Pereira M.F."/>
            <person name="Perotto S."/>
            <person name="Peter M."/>
            <person name="Pfister S."/>
            <person name="Riley R."/>
            <person name="Sitrit Y."/>
            <person name="Stielow J.B."/>
            <person name="Szollosi G."/>
            <person name="Zifcakova L."/>
            <person name="Stursova M."/>
            <person name="Spatafora J.W."/>
            <person name="Tedersoo L."/>
            <person name="Vaario L.M."/>
            <person name="Yamada A."/>
            <person name="Yan M."/>
            <person name="Wang P."/>
            <person name="Xu J."/>
            <person name="Bruns T."/>
            <person name="Baldrian P."/>
            <person name="Vilgalys R."/>
            <person name="Dunand C."/>
            <person name="Henrissat B."/>
            <person name="Grigoriev I.V."/>
            <person name="Hibbett D."/>
            <person name="Nagy L.G."/>
            <person name="Martin F.M."/>
        </authorList>
    </citation>
    <scope>NUCLEOTIDE SEQUENCE</scope>
    <source>
        <strain evidence="1">P2</strain>
    </source>
</reference>
<comment type="caution">
    <text evidence="1">The sequence shown here is derived from an EMBL/GenBank/DDBJ whole genome shotgun (WGS) entry which is preliminary data.</text>
</comment>
<organism evidence="1 2">
    <name type="scientific">Thelephora ganbajun</name>
    <name type="common">Ganba fungus</name>
    <dbReference type="NCBI Taxonomy" id="370292"/>
    <lineage>
        <taxon>Eukaryota</taxon>
        <taxon>Fungi</taxon>
        <taxon>Dikarya</taxon>
        <taxon>Basidiomycota</taxon>
        <taxon>Agaricomycotina</taxon>
        <taxon>Agaricomycetes</taxon>
        <taxon>Thelephorales</taxon>
        <taxon>Thelephoraceae</taxon>
        <taxon>Thelephora</taxon>
    </lineage>
</organism>
<dbReference type="Proteomes" id="UP000886501">
    <property type="component" value="Unassembled WGS sequence"/>
</dbReference>
<dbReference type="EMBL" id="MU118136">
    <property type="protein sequence ID" value="KAF9644485.1"/>
    <property type="molecule type" value="Genomic_DNA"/>
</dbReference>
<protein>
    <submittedName>
        <fullName evidence="1">Uncharacterized protein</fullName>
    </submittedName>
</protein>
<keyword evidence="2" id="KW-1185">Reference proteome</keyword>
<evidence type="ECO:0000313" key="1">
    <source>
        <dbReference type="EMBL" id="KAF9644485.1"/>
    </source>
</evidence>
<gene>
    <name evidence="1" type="ORF">BDM02DRAFT_944681</name>
</gene>
<evidence type="ECO:0000313" key="2">
    <source>
        <dbReference type="Proteomes" id="UP000886501"/>
    </source>
</evidence>
<accession>A0ACB6Z499</accession>
<name>A0ACB6Z499_THEGA</name>
<sequence>MNKGQTFRTGSFPEVFWTSCLGIVAVRMVHPSPIDPPKDHRKGPEDRCLPTVVRCQGHSLTPPTHNRGRLTYSRNGFHFYHHRIDYLPVGLWCNTGFVCDMVFPRGRPQGAIGVHAVRAFDGNTSFSSYASLLLLDRYMFAILLGGCRQIMRSGAMWFIKDPQNQNMHPIRDILERPTFTHLYELPQSAITYSLHRCYRSGGNRGNRYRLFYTI</sequence>
<proteinExistence type="predicted"/>